<dbReference type="PIRSF" id="PIRSF006078">
    <property type="entry name" value="GlxK"/>
    <property type="match status" value="1"/>
</dbReference>
<dbReference type="Proteomes" id="UP000305675">
    <property type="component" value="Unassembled WGS sequence"/>
</dbReference>
<comment type="caution">
    <text evidence="5">The sequence shown here is derived from an EMBL/GenBank/DDBJ whole genome shotgun (WGS) entry which is preliminary data.</text>
</comment>
<proteinExistence type="inferred from homology"/>
<dbReference type="Pfam" id="PF02595">
    <property type="entry name" value="Gly_kinase"/>
    <property type="match status" value="1"/>
</dbReference>
<protein>
    <submittedName>
        <fullName evidence="5">Glycerate kinase</fullName>
    </submittedName>
</protein>
<keyword evidence="6" id="KW-1185">Reference proteome</keyword>
<dbReference type="Gene3D" id="3.40.50.10350">
    <property type="entry name" value="Glycerate kinase, domain 1"/>
    <property type="match status" value="1"/>
</dbReference>
<evidence type="ECO:0000256" key="3">
    <source>
        <dbReference type="ARBA" id="ARBA00022777"/>
    </source>
</evidence>
<evidence type="ECO:0000256" key="1">
    <source>
        <dbReference type="ARBA" id="ARBA00006284"/>
    </source>
</evidence>
<dbReference type="Gene3D" id="3.90.1510.10">
    <property type="entry name" value="Glycerate kinase, domain 2"/>
    <property type="match status" value="1"/>
</dbReference>
<comment type="similarity">
    <text evidence="1 4">Belongs to the glycerate kinase type-1 family.</text>
</comment>
<dbReference type="InterPro" id="IPR036129">
    <property type="entry name" value="Glycerate_kinase_sf"/>
</dbReference>
<evidence type="ECO:0000313" key="6">
    <source>
        <dbReference type="Proteomes" id="UP000305675"/>
    </source>
</evidence>
<dbReference type="OrthoDB" id="9774290at2"/>
<dbReference type="RefSeq" id="WP_136862352.1">
    <property type="nucleotide sequence ID" value="NZ_SWCJ01000003.1"/>
</dbReference>
<sequence length="379" mass="38629">MKIVIAPDSFKECLTALEVAQQIELGFTTVFPQAEFIKVPVADGGEGTVQALLDATGGDAIKVSVHGPLGIPVTASYGLIEQDGQPTAVIEMAAASGLDLVPLEKRNPLITSSYGTGELINDALNRGVRRFILGLGGSATNDGGAGMAQALGFGFYDAKGLPLAPGGEVLSALCHVDTTNVHPALSQASFQVACDVDNPLCGPQGASTIFGPQKGASAAMVTTLELALQHYGDVVTQHGFGDERQTPGAGAAGGMGFGALTLLNASLKPGIDIVIDTVKLEEKLKGASLVITGEGRLDSQTLRGKTPMGVAKCAAKHQIPLIGIAGSVSSDANVLLEHGFSALFSITPGASDLRPLLNNAADNLKATSVNIAAALRISL</sequence>
<dbReference type="AlphaFoldDB" id="A0A4U1BQX1"/>
<evidence type="ECO:0000313" key="5">
    <source>
        <dbReference type="EMBL" id="TKB56548.1"/>
    </source>
</evidence>
<dbReference type="NCBIfam" id="TIGR00045">
    <property type="entry name" value="glycerate kinase"/>
    <property type="match status" value="1"/>
</dbReference>
<dbReference type="InterPro" id="IPR018193">
    <property type="entry name" value="Glyc_kinase_flavodox-like_fold"/>
</dbReference>
<dbReference type="InterPro" id="IPR018197">
    <property type="entry name" value="Glycerate_kinase_RE-like"/>
</dbReference>
<keyword evidence="2 4" id="KW-0808">Transferase</keyword>
<dbReference type="SUPFAM" id="SSF110738">
    <property type="entry name" value="Glycerate kinase I"/>
    <property type="match status" value="1"/>
</dbReference>
<dbReference type="PANTHER" id="PTHR21599:SF0">
    <property type="entry name" value="GLYCERATE KINASE"/>
    <property type="match status" value="1"/>
</dbReference>
<dbReference type="GO" id="GO:0008887">
    <property type="term" value="F:glycerate kinase activity"/>
    <property type="evidence" value="ECO:0007669"/>
    <property type="project" value="UniProtKB-UniRule"/>
</dbReference>
<evidence type="ECO:0000256" key="4">
    <source>
        <dbReference type="PIRNR" id="PIRNR006078"/>
    </source>
</evidence>
<dbReference type="InterPro" id="IPR004381">
    <property type="entry name" value="Glycerate_kinase"/>
</dbReference>
<organism evidence="5 6">
    <name type="scientific">Ferrimonas aestuarii</name>
    <dbReference type="NCBI Taxonomy" id="2569539"/>
    <lineage>
        <taxon>Bacteria</taxon>
        <taxon>Pseudomonadati</taxon>
        <taxon>Pseudomonadota</taxon>
        <taxon>Gammaproteobacteria</taxon>
        <taxon>Alteromonadales</taxon>
        <taxon>Ferrimonadaceae</taxon>
        <taxon>Ferrimonas</taxon>
    </lineage>
</organism>
<accession>A0A4U1BQX1</accession>
<name>A0A4U1BQX1_9GAMM</name>
<evidence type="ECO:0000256" key="2">
    <source>
        <dbReference type="ARBA" id="ARBA00022679"/>
    </source>
</evidence>
<dbReference type="EMBL" id="SWCJ01000003">
    <property type="protein sequence ID" value="TKB56548.1"/>
    <property type="molecule type" value="Genomic_DNA"/>
</dbReference>
<gene>
    <name evidence="5" type="ORF">FCL42_05295</name>
</gene>
<reference evidence="5 6" key="1">
    <citation type="submission" date="2019-04" db="EMBL/GenBank/DDBJ databases">
        <authorList>
            <person name="Hwang J.C."/>
        </authorList>
    </citation>
    <scope>NUCLEOTIDE SEQUENCE [LARGE SCALE GENOMIC DNA]</scope>
    <source>
        <strain evidence="5 6">IMCC35002</strain>
    </source>
</reference>
<dbReference type="GO" id="GO:0031388">
    <property type="term" value="P:organic acid phosphorylation"/>
    <property type="evidence" value="ECO:0007669"/>
    <property type="project" value="UniProtKB-UniRule"/>
</dbReference>
<dbReference type="PANTHER" id="PTHR21599">
    <property type="entry name" value="GLYCERATE KINASE"/>
    <property type="match status" value="1"/>
</dbReference>
<keyword evidence="3 4" id="KW-0418">Kinase</keyword>